<evidence type="ECO:0000313" key="2">
    <source>
        <dbReference type="EMBL" id="ELY62365.1"/>
    </source>
</evidence>
<dbReference type="GO" id="GO:0005829">
    <property type="term" value="C:cytosol"/>
    <property type="evidence" value="ECO:0007669"/>
    <property type="project" value="TreeGrafter"/>
</dbReference>
<dbReference type="AlphaFoldDB" id="L9XKU0"/>
<dbReference type="Pfam" id="PF00994">
    <property type="entry name" value="MoCF_biosynth"/>
    <property type="match status" value="1"/>
</dbReference>
<gene>
    <name evidence="2" type="ORF">C490_18448</name>
</gene>
<feature type="domain" description="MoaB/Mog" evidence="1">
    <location>
        <begin position="45"/>
        <end position="189"/>
    </location>
</feature>
<dbReference type="SMART" id="SM00852">
    <property type="entry name" value="MoCF_biosynth"/>
    <property type="match status" value="1"/>
</dbReference>
<dbReference type="InterPro" id="IPR001453">
    <property type="entry name" value="MoaB/Mog_dom"/>
</dbReference>
<reference evidence="2 3" key="1">
    <citation type="journal article" date="2014" name="PLoS Genet.">
        <title>Phylogenetically driven sequencing of extremely halophilic archaea reveals strategies for static and dynamic osmo-response.</title>
        <authorList>
            <person name="Becker E.A."/>
            <person name="Seitzer P.M."/>
            <person name="Tritt A."/>
            <person name="Larsen D."/>
            <person name="Krusor M."/>
            <person name="Yao A.I."/>
            <person name="Wu D."/>
            <person name="Madern D."/>
            <person name="Eisen J.A."/>
            <person name="Darling A.E."/>
            <person name="Facciotti M.T."/>
        </authorList>
    </citation>
    <scope>NUCLEOTIDE SEQUENCE [LARGE SCALE GENOMIC DNA]</scope>
    <source>
        <strain evidence="2 3">SP2</strain>
    </source>
</reference>
<dbReference type="Proteomes" id="UP000011613">
    <property type="component" value="Unassembled WGS sequence"/>
</dbReference>
<dbReference type="InterPro" id="IPR012245">
    <property type="entry name" value="MoaB"/>
</dbReference>
<evidence type="ECO:0000259" key="1">
    <source>
        <dbReference type="SMART" id="SM00852"/>
    </source>
</evidence>
<organism evidence="2 3">
    <name type="scientific">Natronobacterium gregoryi (strain ATCC 43098 / DSM 3393 / CCM 3738 / CIP 104747 / IAM 13177 / JCM 8860 / NBRC 102187 / NCIMB 2189 / SP2)</name>
    <dbReference type="NCBI Taxonomy" id="797304"/>
    <lineage>
        <taxon>Archaea</taxon>
        <taxon>Methanobacteriati</taxon>
        <taxon>Methanobacteriota</taxon>
        <taxon>Stenosarchaea group</taxon>
        <taxon>Halobacteria</taxon>
        <taxon>Halobacteriales</taxon>
        <taxon>Natrialbaceae</taxon>
        <taxon>Natronobacterium</taxon>
    </lineage>
</organism>
<dbReference type="PANTHER" id="PTHR43232:SF2">
    <property type="entry name" value="MOLYBDENUM COFACTOR BIOSYNTHESIS PROTEIN B"/>
    <property type="match status" value="1"/>
</dbReference>
<evidence type="ECO:0000313" key="3">
    <source>
        <dbReference type="Proteomes" id="UP000011613"/>
    </source>
</evidence>
<comment type="caution">
    <text evidence="2">The sequence shown here is derived from an EMBL/GenBank/DDBJ whole genome shotgun (WGS) entry which is preliminary data.</text>
</comment>
<dbReference type="Gene3D" id="3.40.980.10">
    <property type="entry name" value="MoaB/Mog-like domain"/>
    <property type="match status" value="1"/>
</dbReference>
<sequence length="208" mass="21553">MGRSLRDPKPEATVLLLGRRFGRMNETALGPTTTPANDGGALGIAVVTIAADRTLATDEAGEAIVSALEASGHDVATREHVSPEHDGVQSIVVRVIERDDVDIVITAGSASVEPDDVAIEAVEPLLDKELTAFGELYTALAYEEVGTRAVAVRTLAGVADGKPIFCLPGTAAGARLGAEELILPEARHLVTLAYGPEEDGTDDASDSS</sequence>
<dbReference type="PANTHER" id="PTHR43232">
    <property type="entry name" value="MOLYBDENUM COFACTOR BIOSYNTHESIS PROTEIN B"/>
    <property type="match status" value="1"/>
</dbReference>
<name>L9XKU0_NATGS</name>
<dbReference type="EMBL" id="AOIC01000128">
    <property type="protein sequence ID" value="ELY62365.1"/>
    <property type="molecule type" value="Genomic_DNA"/>
</dbReference>
<proteinExistence type="predicted"/>
<dbReference type="GO" id="GO:0006777">
    <property type="term" value="P:Mo-molybdopterin cofactor biosynthetic process"/>
    <property type="evidence" value="ECO:0007669"/>
    <property type="project" value="InterPro"/>
</dbReference>
<dbReference type="PATRIC" id="fig|797304.7.peg.3740"/>
<dbReference type="SUPFAM" id="SSF53218">
    <property type="entry name" value="Molybdenum cofactor biosynthesis proteins"/>
    <property type="match status" value="1"/>
</dbReference>
<protein>
    <submittedName>
        <fullName evidence="2">Molybdenum cofactor synthesis domain-containing protein</fullName>
    </submittedName>
</protein>
<accession>L9XKU0</accession>
<dbReference type="InterPro" id="IPR036425">
    <property type="entry name" value="MoaB/Mog-like_dom_sf"/>
</dbReference>